<evidence type="ECO:0000313" key="7">
    <source>
        <dbReference type="EMBL" id="GKV23727.1"/>
    </source>
</evidence>
<feature type="transmembrane region" description="Helical" evidence="6">
    <location>
        <begin position="114"/>
        <end position="136"/>
    </location>
</feature>
<gene>
    <name evidence="7" type="ORF">SLEP1_g33429</name>
</gene>
<evidence type="ECO:0000256" key="5">
    <source>
        <dbReference type="ARBA" id="ARBA00023136"/>
    </source>
</evidence>
<evidence type="ECO:0000313" key="8">
    <source>
        <dbReference type="Proteomes" id="UP001054252"/>
    </source>
</evidence>
<organism evidence="7 8">
    <name type="scientific">Rubroshorea leprosula</name>
    <dbReference type="NCBI Taxonomy" id="152421"/>
    <lineage>
        <taxon>Eukaryota</taxon>
        <taxon>Viridiplantae</taxon>
        <taxon>Streptophyta</taxon>
        <taxon>Embryophyta</taxon>
        <taxon>Tracheophyta</taxon>
        <taxon>Spermatophyta</taxon>
        <taxon>Magnoliopsida</taxon>
        <taxon>eudicotyledons</taxon>
        <taxon>Gunneridae</taxon>
        <taxon>Pentapetalae</taxon>
        <taxon>rosids</taxon>
        <taxon>malvids</taxon>
        <taxon>Malvales</taxon>
        <taxon>Dipterocarpaceae</taxon>
        <taxon>Rubroshorea</taxon>
    </lineage>
</organism>
<dbReference type="GO" id="GO:0016020">
    <property type="term" value="C:membrane"/>
    <property type="evidence" value="ECO:0007669"/>
    <property type="project" value="UniProtKB-SubCell"/>
</dbReference>
<evidence type="ECO:0000256" key="6">
    <source>
        <dbReference type="SAM" id="Phobius"/>
    </source>
</evidence>
<sequence length="307" mass="34199">MGEFVKHLVPGLALTLLGLWHTIKTVRAYCLKGPSKFTARFWYPFDCTVSVLKHLELVFILFFSLIAIFMQVLDLPFLRLAFRLDDFEHASMFLHLATFAGFTLAAELTNSSGLLYGVSGVLAASVFSQELFWLHFHSTDHVGLEGHYHWLLQLIVLVSLMAAVAATSFPTSFPAALVLPISVAFQGCWFMNMGFMLWVPELVPKGCFTQLAEGSSSRIHGAVTCESAEADLRARALANLQFSWTLAGILTFTGFTCLKFSRKCTSGGQCTEYEQLHIRNADVPINADSFKRADPRITLHYMALDLL</sequence>
<evidence type="ECO:0008006" key="9">
    <source>
        <dbReference type="Google" id="ProtNLM"/>
    </source>
</evidence>
<dbReference type="PANTHER" id="PTHR46285">
    <property type="entry name" value="PROTEINASE INHIBITOR I4, SERPIN (DUF716)-RELATED"/>
    <property type="match status" value="1"/>
</dbReference>
<protein>
    <recommendedName>
        <fullName evidence="9">Transmembrane protein 45B</fullName>
    </recommendedName>
</protein>
<comment type="similarity">
    <text evidence="2">Belongs to the TMEM45 family.</text>
</comment>
<comment type="caution">
    <text evidence="7">The sequence shown here is derived from an EMBL/GenBank/DDBJ whole genome shotgun (WGS) entry which is preliminary data.</text>
</comment>
<keyword evidence="3 6" id="KW-0812">Transmembrane</keyword>
<proteinExistence type="inferred from homology"/>
<dbReference type="EMBL" id="BPVZ01000064">
    <property type="protein sequence ID" value="GKV23727.1"/>
    <property type="molecule type" value="Genomic_DNA"/>
</dbReference>
<name>A0AAV5KGL6_9ROSI</name>
<dbReference type="PANTHER" id="PTHR46285:SF13">
    <property type="entry name" value="OS02G0167775 PROTEIN"/>
    <property type="match status" value="1"/>
</dbReference>
<feature type="transmembrane region" description="Helical" evidence="6">
    <location>
        <begin position="90"/>
        <end position="108"/>
    </location>
</feature>
<feature type="transmembrane region" description="Helical" evidence="6">
    <location>
        <begin position="148"/>
        <end position="169"/>
    </location>
</feature>
<feature type="transmembrane region" description="Helical" evidence="6">
    <location>
        <begin position="57"/>
        <end position="78"/>
    </location>
</feature>
<dbReference type="Proteomes" id="UP001054252">
    <property type="component" value="Unassembled WGS sequence"/>
</dbReference>
<dbReference type="InterPro" id="IPR006904">
    <property type="entry name" value="DUF716"/>
</dbReference>
<keyword evidence="8" id="KW-1185">Reference proteome</keyword>
<evidence type="ECO:0000256" key="1">
    <source>
        <dbReference type="ARBA" id="ARBA00004141"/>
    </source>
</evidence>
<reference evidence="7 8" key="1">
    <citation type="journal article" date="2021" name="Commun. Biol.">
        <title>The genome of Shorea leprosula (Dipterocarpaceae) highlights the ecological relevance of drought in aseasonal tropical rainforests.</title>
        <authorList>
            <person name="Ng K.K.S."/>
            <person name="Kobayashi M.J."/>
            <person name="Fawcett J.A."/>
            <person name="Hatakeyama M."/>
            <person name="Paape T."/>
            <person name="Ng C.H."/>
            <person name="Ang C.C."/>
            <person name="Tnah L.H."/>
            <person name="Lee C.T."/>
            <person name="Nishiyama T."/>
            <person name="Sese J."/>
            <person name="O'Brien M.J."/>
            <person name="Copetti D."/>
            <person name="Mohd Noor M.I."/>
            <person name="Ong R.C."/>
            <person name="Putra M."/>
            <person name="Sireger I.Z."/>
            <person name="Indrioko S."/>
            <person name="Kosugi Y."/>
            <person name="Izuno A."/>
            <person name="Isagi Y."/>
            <person name="Lee S.L."/>
            <person name="Shimizu K.K."/>
        </authorList>
    </citation>
    <scope>NUCLEOTIDE SEQUENCE [LARGE SCALE GENOMIC DNA]</scope>
    <source>
        <strain evidence="7">214</strain>
    </source>
</reference>
<feature type="transmembrane region" description="Helical" evidence="6">
    <location>
        <begin position="175"/>
        <end position="199"/>
    </location>
</feature>
<dbReference type="AlphaFoldDB" id="A0AAV5KGL6"/>
<evidence type="ECO:0000256" key="2">
    <source>
        <dbReference type="ARBA" id="ARBA00006948"/>
    </source>
</evidence>
<dbReference type="Pfam" id="PF04819">
    <property type="entry name" value="DUF716"/>
    <property type="match status" value="1"/>
</dbReference>
<accession>A0AAV5KGL6</accession>
<keyword evidence="5 6" id="KW-0472">Membrane</keyword>
<comment type="subcellular location">
    <subcellularLocation>
        <location evidence="1">Membrane</location>
        <topology evidence="1">Multi-pass membrane protein</topology>
    </subcellularLocation>
</comment>
<evidence type="ECO:0000256" key="4">
    <source>
        <dbReference type="ARBA" id="ARBA00022989"/>
    </source>
</evidence>
<evidence type="ECO:0000256" key="3">
    <source>
        <dbReference type="ARBA" id="ARBA00022692"/>
    </source>
</evidence>
<keyword evidence="4 6" id="KW-1133">Transmembrane helix</keyword>